<gene>
    <name evidence="11" type="ORF">BXY64_2810</name>
</gene>
<feature type="signal peptide" evidence="9">
    <location>
        <begin position="1"/>
        <end position="32"/>
    </location>
</feature>
<dbReference type="NCBIfam" id="TIGR04056">
    <property type="entry name" value="OMP_RagA_SusC"/>
    <property type="match status" value="1"/>
</dbReference>
<dbReference type="Gene3D" id="2.170.130.10">
    <property type="entry name" value="TonB-dependent receptor, plug domain"/>
    <property type="match status" value="1"/>
</dbReference>
<dbReference type="InterPro" id="IPR023996">
    <property type="entry name" value="TonB-dep_OMP_SusC/RagA"/>
</dbReference>
<comment type="subcellular location">
    <subcellularLocation>
        <location evidence="1 8">Cell outer membrane</location>
        <topology evidence="1 8">Multi-pass membrane protein</topology>
    </subcellularLocation>
</comment>
<evidence type="ECO:0000256" key="1">
    <source>
        <dbReference type="ARBA" id="ARBA00004571"/>
    </source>
</evidence>
<protein>
    <submittedName>
        <fullName evidence="11">TonB-linked SusC/RagA family outer membrane protein</fullName>
    </submittedName>
</protein>
<dbReference type="FunFam" id="2.170.130.10:FF:000008">
    <property type="entry name" value="SusC/RagA family TonB-linked outer membrane protein"/>
    <property type="match status" value="1"/>
</dbReference>
<dbReference type="InterPro" id="IPR037066">
    <property type="entry name" value="Plug_dom_sf"/>
</dbReference>
<comment type="caution">
    <text evidence="11">The sequence shown here is derived from an EMBL/GenBank/DDBJ whole genome shotgun (WGS) entry which is preliminary data.</text>
</comment>
<dbReference type="PANTHER" id="PTHR30069:SF29">
    <property type="entry name" value="HEMOGLOBIN AND HEMOGLOBIN-HAPTOGLOBIN-BINDING PROTEIN 1-RELATED"/>
    <property type="match status" value="1"/>
</dbReference>
<dbReference type="Pfam" id="PF07715">
    <property type="entry name" value="Plug"/>
    <property type="match status" value="1"/>
</dbReference>
<dbReference type="GO" id="GO:0044718">
    <property type="term" value="P:siderophore transmembrane transport"/>
    <property type="evidence" value="ECO:0007669"/>
    <property type="project" value="TreeGrafter"/>
</dbReference>
<keyword evidence="12" id="KW-1185">Reference proteome</keyword>
<dbReference type="GO" id="GO:0015344">
    <property type="term" value="F:siderophore uptake transmembrane transporter activity"/>
    <property type="evidence" value="ECO:0007669"/>
    <property type="project" value="TreeGrafter"/>
</dbReference>
<name>A0A419WWK5_9BACT</name>
<dbReference type="NCBIfam" id="TIGR04057">
    <property type="entry name" value="SusC_RagA_signa"/>
    <property type="match status" value="1"/>
</dbReference>
<dbReference type="PANTHER" id="PTHR30069">
    <property type="entry name" value="TONB-DEPENDENT OUTER MEMBRANE RECEPTOR"/>
    <property type="match status" value="1"/>
</dbReference>
<accession>A0A419WWK5</accession>
<reference evidence="11 12" key="1">
    <citation type="submission" date="2018-09" db="EMBL/GenBank/DDBJ databases">
        <title>Genomic Encyclopedia of Archaeal and Bacterial Type Strains, Phase II (KMG-II): from individual species to whole genera.</title>
        <authorList>
            <person name="Goeker M."/>
        </authorList>
    </citation>
    <scope>NUCLEOTIDE SEQUENCE [LARGE SCALE GENOMIC DNA]</scope>
    <source>
        <strain evidence="11 12">DSM 21950</strain>
    </source>
</reference>
<dbReference type="InterPro" id="IPR039426">
    <property type="entry name" value="TonB-dep_rcpt-like"/>
</dbReference>
<dbReference type="SUPFAM" id="SSF49464">
    <property type="entry name" value="Carboxypeptidase regulatory domain-like"/>
    <property type="match status" value="1"/>
</dbReference>
<dbReference type="InterPro" id="IPR036942">
    <property type="entry name" value="Beta-barrel_TonB_sf"/>
</dbReference>
<evidence type="ECO:0000256" key="8">
    <source>
        <dbReference type="PROSITE-ProRule" id="PRU01360"/>
    </source>
</evidence>
<dbReference type="PROSITE" id="PS52016">
    <property type="entry name" value="TONB_DEPENDENT_REC_3"/>
    <property type="match status" value="1"/>
</dbReference>
<dbReference type="Gene3D" id="2.40.170.20">
    <property type="entry name" value="TonB-dependent receptor, beta-barrel domain"/>
    <property type="match status" value="1"/>
</dbReference>
<dbReference type="OrthoDB" id="9768177at2"/>
<evidence type="ECO:0000256" key="6">
    <source>
        <dbReference type="ARBA" id="ARBA00023136"/>
    </source>
</evidence>
<proteinExistence type="inferred from homology"/>
<dbReference type="SUPFAM" id="SSF56935">
    <property type="entry name" value="Porins"/>
    <property type="match status" value="1"/>
</dbReference>
<evidence type="ECO:0000313" key="11">
    <source>
        <dbReference type="EMBL" id="RKD99829.1"/>
    </source>
</evidence>
<feature type="chain" id="PRO_5019457209" evidence="9">
    <location>
        <begin position="33"/>
        <end position="989"/>
    </location>
</feature>
<evidence type="ECO:0000256" key="4">
    <source>
        <dbReference type="ARBA" id="ARBA00022692"/>
    </source>
</evidence>
<keyword evidence="7 8" id="KW-0998">Cell outer membrane</keyword>
<keyword evidence="5 9" id="KW-0732">Signal</keyword>
<evidence type="ECO:0000259" key="10">
    <source>
        <dbReference type="Pfam" id="PF07715"/>
    </source>
</evidence>
<evidence type="ECO:0000256" key="3">
    <source>
        <dbReference type="ARBA" id="ARBA00022452"/>
    </source>
</evidence>
<keyword evidence="6 8" id="KW-0472">Membrane</keyword>
<dbReference type="GO" id="GO:0009279">
    <property type="term" value="C:cell outer membrane"/>
    <property type="evidence" value="ECO:0007669"/>
    <property type="project" value="UniProtKB-SubCell"/>
</dbReference>
<feature type="domain" description="TonB-dependent receptor plug" evidence="10">
    <location>
        <begin position="129"/>
        <end position="235"/>
    </location>
</feature>
<dbReference type="InterPro" id="IPR008969">
    <property type="entry name" value="CarboxyPept-like_regulatory"/>
</dbReference>
<dbReference type="InterPro" id="IPR012910">
    <property type="entry name" value="Plug_dom"/>
</dbReference>
<dbReference type="Pfam" id="PF13715">
    <property type="entry name" value="CarbopepD_reg_2"/>
    <property type="match status" value="1"/>
</dbReference>
<sequence length="989" mass="110144">MLMKNMKKTCKNLSRVLSTALVLVLLTATAVAQSGKRTITGVVTDASSGETIIGANLWIKGTTVGTTTDFNGNYSIDSENESNILVVSFIGYQTQEILVGSQTVIDFKLESDTESLEEVVVVGYGVQKKSNLTGSVTNVDSKDLKGITTPNVANLLQGKAAGVMVTQSSGQPGAAPKIRIRGKSTLSGSVDPLWVVDGIIQAEAPHLNPEDIESTSILKDASATALYGSRAANGVILVTTKSAKGGEDVINVSIKTGITDLSLGNFSMMNAAEMTEYIQSFGNGYADLEWFTEENQAIDTDWFDEGTQLGFVQDYGVSFSGGTDKIRTYISGNLYDEEGAVKGYDYTRYAGRMNIDYKVNDYLTLHPKMAFTYRDVTDKQQGVSEMFLNMPYDKPRDAEGNIIDPTDPSSGWIGRDKSNSIYNLQWNYTESTNLRLSPSFGFDVKLMEGLTFVSSNSFDYQHHSETGYTDPQSTSGRNDNGAISNYHWKSLNRFTNQLLRYTKTVDEHYFTVMGAYEFNDYEYSTTKAEQIGIVSGSEILNAGSEMKRIEGKKDNYAFKSYLFNANYSYASRYMAQFSFRRDGSSKFGEDTKYGNFYSVSGGWNIHNEDFFDINEIDVLKFRASYGVLGNTPDNYHPSKELYSIANQYNGAPTVSAEQLGNDDLTWEKTYSTNFALDVRLFDRFDISMEYYIKDTKDLLYYVALPATSGFKGYWENIGAVKNKGFELVFGADIFKAQDNGFSWRVDANVGLNRNEITELYEGEDIIKDNKLRRVGEDIDTWYMRKWSGVNSENGKPEWEVVGEDGGVTMTSDWNKATLQMVGTSTPDFFGGLTSVMSYKNFTLSMNLDFVSGVDIYHATRELYDNDGAYSTFNAMSLHSGWSRWQKPGDIATHPQALNGGNSLSNKTSSRYIEDASYIKLRNITLNYSLANIEKLKFLKNLSLFVSAENLITLTDYSGIDPEVSDDGKAETYGDYAIPKRYMFGLNFSF</sequence>
<dbReference type="AlphaFoldDB" id="A0A419WWK5"/>
<dbReference type="InterPro" id="IPR023997">
    <property type="entry name" value="TonB-dep_OMP_SusC/RagA_CS"/>
</dbReference>
<dbReference type="Proteomes" id="UP000284531">
    <property type="component" value="Unassembled WGS sequence"/>
</dbReference>
<evidence type="ECO:0000256" key="9">
    <source>
        <dbReference type="SAM" id="SignalP"/>
    </source>
</evidence>
<keyword evidence="3 8" id="KW-1134">Transmembrane beta strand</keyword>
<keyword evidence="2 8" id="KW-0813">Transport</keyword>
<dbReference type="Gene3D" id="2.60.40.1120">
    <property type="entry name" value="Carboxypeptidase-like, regulatory domain"/>
    <property type="match status" value="1"/>
</dbReference>
<evidence type="ECO:0000313" key="12">
    <source>
        <dbReference type="Proteomes" id="UP000284531"/>
    </source>
</evidence>
<evidence type="ECO:0000256" key="5">
    <source>
        <dbReference type="ARBA" id="ARBA00022729"/>
    </source>
</evidence>
<organism evidence="11 12">
    <name type="scientific">Marinifilum flexuosum</name>
    <dbReference type="NCBI Taxonomy" id="1117708"/>
    <lineage>
        <taxon>Bacteria</taxon>
        <taxon>Pseudomonadati</taxon>
        <taxon>Bacteroidota</taxon>
        <taxon>Bacteroidia</taxon>
        <taxon>Marinilabiliales</taxon>
        <taxon>Marinifilaceae</taxon>
    </lineage>
</organism>
<evidence type="ECO:0000256" key="7">
    <source>
        <dbReference type="ARBA" id="ARBA00023237"/>
    </source>
</evidence>
<keyword evidence="4 8" id="KW-0812">Transmembrane</keyword>
<comment type="similarity">
    <text evidence="8">Belongs to the TonB-dependent receptor family.</text>
</comment>
<dbReference type="EMBL" id="RAPQ01000010">
    <property type="protein sequence ID" value="RKD99829.1"/>
    <property type="molecule type" value="Genomic_DNA"/>
</dbReference>
<evidence type="ECO:0000256" key="2">
    <source>
        <dbReference type="ARBA" id="ARBA00022448"/>
    </source>
</evidence>